<dbReference type="PANTHER" id="PTHR34945">
    <property type="entry name" value="2-OXOGLUTARATE (2OG) AND FE(II)-DEPENDENT OXYGENASE SUPERFAMILY PROTEIN"/>
    <property type="match status" value="1"/>
</dbReference>
<keyword evidence="3" id="KW-1185">Reference proteome</keyword>
<reference evidence="2" key="1">
    <citation type="submission" date="2022-04" db="EMBL/GenBank/DDBJ databases">
        <title>Carnegiea gigantea Genome sequencing and assembly v2.</title>
        <authorList>
            <person name="Copetti D."/>
            <person name="Sanderson M.J."/>
            <person name="Burquez A."/>
            <person name="Wojciechowski M.F."/>
        </authorList>
    </citation>
    <scope>NUCLEOTIDE SEQUENCE</scope>
    <source>
        <strain evidence="2">SGP5-SGP5p</strain>
        <tissue evidence="2">Aerial part</tissue>
    </source>
</reference>
<dbReference type="InterPro" id="IPR027443">
    <property type="entry name" value="IPNS-like_sf"/>
</dbReference>
<gene>
    <name evidence="2" type="ORF">Cgig2_032745</name>
</gene>
<accession>A0A9Q1KGL5</accession>
<dbReference type="OrthoDB" id="659818at2759"/>
<feature type="region of interest" description="Disordered" evidence="1">
    <location>
        <begin position="52"/>
        <end position="74"/>
    </location>
</feature>
<feature type="region of interest" description="Disordered" evidence="1">
    <location>
        <begin position="1"/>
        <end position="31"/>
    </location>
</feature>
<dbReference type="Proteomes" id="UP001153076">
    <property type="component" value="Unassembled WGS sequence"/>
</dbReference>
<proteinExistence type="predicted"/>
<comment type="caution">
    <text evidence="2">The sequence shown here is derived from an EMBL/GenBank/DDBJ whole genome shotgun (WGS) entry which is preliminary data.</text>
</comment>
<evidence type="ECO:0000313" key="3">
    <source>
        <dbReference type="Proteomes" id="UP001153076"/>
    </source>
</evidence>
<dbReference type="AlphaFoldDB" id="A0A9Q1KGL5"/>
<dbReference type="EMBL" id="JAKOGI010000110">
    <property type="protein sequence ID" value="KAJ8443921.1"/>
    <property type="molecule type" value="Genomic_DNA"/>
</dbReference>
<dbReference type="Gene3D" id="2.60.120.330">
    <property type="entry name" value="B-lactam Antibiotic, Isopenicillin N Synthase, Chain"/>
    <property type="match status" value="2"/>
</dbReference>
<name>A0A9Q1KGL5_9CARY</name>
<dbReference type="SUPFAM" id="SSF51197">
    <property type="entry name" value="Clavaminate synthase-like"/>
    <property type="match status" value="1"/>
</dbReference>
<organism evidence="2 3">
    <name type="scientific">Carnegiea gigantea</name>
    <dbReference type="NCBI Taxonomy" id="171969"/>
    <lineage>
        <taxon>Eukaryota</taxon>
        <taxon>Viridiplantae</taxon>
        <taxon>Streptophyta</taxon>
        <taxon>Embryophyta</taxon>
        <taxon>Tracheophyta</taxon>
        <taxon>Spermatophyta</taxon>
        <taxon>Magnoliopsida</taxon>
        <taxon>eudicotyledons</taxon>
        <taxon>Gunneridae</taxon>
        <taxon>Pentapetalae</taxon>
        <taxon>Caryophyllales</taxon>
        <taxon>Cactineae</taxon>
        <taxon>Cactaceae</taxon>
        <taxon>Cactoideae</taxon>
        <taxon>Echinocereeae</taxon>
        <taxon>Carnegiea</taxon>
    </lineage>
</organism>
<sequence>MAASSSRHLVNAYAPTAAPPPTPSSQATSTTCSDAADTLSYLLNRLPPNLSLPMRLSPRASTTATAPTTTKSLPTLSNLSPATLSSAFELGFFQLDTHPILPQLAESAESESDSIFHLSRDQKLRYFPREWPLGFDDEEEEDEAASFCLDGACSTTAEGAELGLASLRELTRELEKVGLEVVESLACAMGFQNPFSKGRVGPTWLMWISDSDKPGQFYPYVVGLQYQIRARKYSLLSDSDTVVVEPKVGSVLVTLGDIAQVWSNGKIKKVRGKPTSISEEKPSKSHCISMTLLLTLPLESTVSPLILPLKNPTKAADQNHPQTEACKPENDETRLKRPHYDPQSAEKATSNENGDNDGEDHKVFNSFSFEDYAWRVYHERLMLKDPLDRYRVMVN</sequence>
<evidence type="ECO:0000313" key="2">
    <source>
        <dbReference type="EMBL" id="KAJ8443921.1"/>
    </source>
</evidence>
<feature type="region of interest" description="Disordered" evidence="1">
    <location>
        <begin position="311"/>
        <end position="359"/>
    </location>
</feature>
<evidence type="ECO:0000256" key="1">
    <source>
        <dbReference type="SAM" id="MobiDB-lite"/>
    </source>
</evidence>
<protein>
    <submittedName>
        <fullName evidence="2">Uncharacterized protein</fullName>
    </submittedName>
</protein>
<feature type="compositionally biased region" description="Basic and acidic residues" evidence="1">
    <location>
        <begin position="326"/>
        <end position="340"/>
    </location>
</feature>
<dbReference type="PANTHER" id="PTHR34945:SF2">
    <property type="entry name" value="2-OXOGLUTARATE (2OG) AND FE(II)-DEPENDENT OXYGENASE SUPERFAMILY PROTEIN"/>
    <property type="match status" value="1"/>
</dbReference>